<gene>
    <name evidence="22" type="ORF">RHS01_08378</name>
</gene>
<dbReference type="InterPro" id="IPR013785">
    <property type="entry name" value="Aldolase_TIM"/>
</dbReference>
<evidence type="ECO:0000256" key="8">
    <source>
        <dbReference type="ARBA" id="ARBA00022630"/>
    </source>
</evidence>
<dbReference type="InterPro" id="IPR000209">
    <property type="entry name" value="Peptidase_S8/S53_dom"/>
</dbReference>
<dbReference type="InterPro" id="IPR034193">
    <property type="entry name" value="PCSK9_ProteinaseK-like"/>
</dbReference>
<name>A0A8H7I7P9_9AGAM</name>
<comment type="pathway">
    <text evidence="3">Pyrimidine metabolism; UMP biosynthesis via de novo pathway; orotate from (S)-dihydroorotate (quinone route): step 1/1.</text>
</comment>
<evidence type="ECO:0000256" key="6">
    <source>
        <dbReference type="ARBA" id="ARBA00012791"/>
    </source>
</evidence>
<evidence type="ECO:0000256" key="17">
    <source>
        <dbReference type="PROSITE-ProRule" id="PRU01240"/>
    </source>
</evidence>
<dbReference type="PROSITE" id="PS00138">
    <property type="entry name" value="SUBTILASE_SER"/>
    <property type="match status" value="1"/>
</dbReference>
<evidence type="ECO:0000259" key="19">
    <source>
        <dbReference type="Pfam" id="PF00082"/>
    </source>
</evidence>
<feature type="compositionally biased region" description="Basic and acidic residues" evidence="18">
    <location>
        <begin position="372"/>
        <end position="381"/>
    </location>
</feature>
<feature type="domain" description="Dihydroorotate dehydrogenase catalytic" evidence="20">
    <location>
        <begin position="251"/>
        <end position="309"/>
    </location>
</feature>
<keyword evidence="14" id="KW-0472">Membrane</keyword>
<evidence type="ECO:0000256" key="1">
    <source>
        <dbReference type="ARBA" id="ARBA00001917"/>
    </source>
</evidence>
<dbReference type="GO" id="GO:0004252">
    <property type="term" value="F:serine-type endopeptidase activity"/>
    <property type="evidence" value="ECO:0007669"/>
    <property type="project" value="UniProtKB-UniRule"/>
</dbReference>
<evidence type="ECO:0000256" key="2">
    <source>
        <dbReference type="ARBA" id="ARBA00004370"/>
    </source>
</evidence>
<evidence type="ECO:0000259" key="20">
    <source>
        <dbReference type="Pfam" id="PF01180"/>
    </source>
</evidence>
<evidence type="ECO:0000256" key="10">
    <source>
        <dbReference type="ARBA" id="ARBA00022670"/>
    </source>
</evidence>
<evidence type="ECO:0000256" key="7">
    <source>
        <dbReference type="ARBA" id="ARBA00017599"/>
    </source>
</evidence>
<dbReference type="GO" id="GO:0005743">
    <property type="term" value="C:mitochondrial inner membrane"/>
    <property type="evidence" value="ECO:0007669"/>
    <property type="project" value="TreeGrafter"/>
</dbReference>
<feature type="active site" description="Charge relay system" evidence="17">
    <location>
        <position position="829"/>
    </location>
</feature>
<proteinExistence type="inferred from homology"/>
<feature type="compositionally biased region" description="Basic and acidic residues" evidence="18">
    <location>
        <begin position="400"/>
        <end position="409"/>
    </location>
</feature>
<dbReference type="PANTHER" id="PTHR48109:SF4">
    <property type="entry name" value="DIHYDROOROTATE DEHYDROGENASE (QUINONE), MITOCHONDRIAL"/>
    <property type="match status" value="1"/>
</dbReference>
<dbReference type="InterPro" id="IPR005719">
    <property type="entry name" value="Dihydroorotate_DH_2"/>
</dbReference>
<dbReference type="GO" id="GO:0006508">
    <property type="term" value="P:proteolysis"/>
    <property type="evidence" value="ECO:0007669"/>
    <property type="project" value="UniProtKB-KW"/>
</dbReference>
<evidence type="ECO:0000313" key="22">
    <source>
        <dbReference type="EMBL" id="KAF8751824.1"/>
    </source>
</evidence>
<evidence type="ECO:0000256" key="3">
    <source>
        <dbReference type="ARBA" id="ARBA00005161"/>
    </source>
</evidence>
<evidence type="ECO:0000313" key="23">
    <source>
        <dbReference type="Proteomes" id="UP000614334"/>
    </source>
</evidence>
<dbReference type="InterPro" id="IPR037045">
    <property type="entry name" value="S8pro/Inhibitor_I9_sf"/>
</dbReference>
<dbReference type="Pfam" id="PF05922">
    <property type="entry name" value="Inhibitor_I9"/>
    <property type="match status" value="1"/>
</dbReference>
<comment type="cofactor">
    <cofactor evidence="1">
        <name>FMN</name>
        <dbReference type="ChEBI" id="CHEBI:58210"/>
    </cofactor>
</comment>
<evidence type="ECO:0000256" key="14">
    <source>
        <dbReference type="ARBA" id="ARBA00023136"/>
    </source>
</evidence>
<dbReference type="SUPFAM" id="SSF54897">
    <property type="entry name" value="Protease propeptides/inhibitors"/>
    <property type="match status" value="1"/>
</dbReference>
<comment type="similarity">
    <text evidence="5 17">Belongs to the peptidase S8 family.</text>
</comment>
<dbReference type="Pfam" id="PF00082">
    <property type="entry name" value="Peptidase_S8"/>
    <property type="match status" value="1"/>
</dbReference>
<feature type="domain" description="Inhibitor I9" evidence="21">
    <location>
        <begin position="573"/>
        <end position="620"/>
    </location>
</feature>
<dbReference type="Proteomes" id="UP000614334">
    <property type="component" value="Unassembled WGS sequence"/>
</dbReference>
<reference evidence="22" key="1">
    <citation type="submission" date="2020-09" db="EMBL/GenBank/DDBJ databases">
        <title>Comparative genome analyses of four rice-infecting Rhizoctonia solani isolates reveal extensive enrichment of homogalacturonan modification genes.</title>
        <authorList>
            <person name="Lee D.-Y."/>
            <person name="Jeon J."/>
            <person name="Kim K.-T."/>
            <person name="Cheong K."/>
            <person name="Song H."/>
            <person name="Choi G."/>
            <person name="Ko J."/>
            <person name="Opiyo S.O."/>
            <person name="Zuo S."/>
            <person name="Madhav S."/>
            <person name="Lee Y.-H."/>
            <person name="Wang G.-L."/>
        </authorList>
    </citation>
    <scope>NUCLEOTIDE SEQUENCE</scope>
    <source>
        <strain evidence="22">AG1-IA B2</strain>
    </source>
</reference>
<evidence type="ECO:0000256" key="15">
    <source>
        <dbReference type="ARBA" id="ARBA00031623"/>
    </source>
</evidence>
<dbReference type="GO" id="GO:0044205">
    <property type="term" value="P:'de novo' UMP biosynthetic process"/>
    <property type="evidence" value="ECO:0007669"/>
    <property type="project" value="UniProtKB-UniPathway"/>
</dbReference>
<dbReference type="PANTHER" id="PTHR48109">
    <property type="entry name" value="DIHYDROOROTATE DEHYDROGENASE (QUINONE), MITOCHONDRIAL-RELATED"/>
    <property type="match status" value="1"/>
</dbReference>
<accession>A0A8H7I7P9</accession>
<evidence type="ECO:0000256" key="9">
    <source>
        <dbReference type="ARBA" id="ARBA00022643"/>
    </source>
</evidence>
<evidence type="ECO:0000256" key="18">
    <source>
        <dbReference type="SAM" id="MobiDB-lite"/>
    </source>
</evidence>
<dbReference type="Gene3D" id="3.20.20.70">
    <property type="entry name" value="Aldolase class I"/>
    <property type="match status" value="2"/>
</dbReference>
<protein>
    <recommendedName>
        <fullName evidence="7">Dihydroorotate dehydrogenase (quinone), mitochondrial</fullName>
        <ecNumber evidence="6">1.3.5.2</ecNumber>
    </recommendedName>
    <alternativeName>
        <fullName evidence="15">Dihydroorotate oxidase</fullName>
    </alternativeName>
</protein>
<dbReference type="InterPro" id="IPR036852">
    <property type="entry name" value="Peptidase_S8/S53_dom_sf"/>
</dbReference>
<dbReference type="SUPFAM" id="SSF51395">
    <property type="entry name" value="FMN-linked oxidoreductases"/>
    <property type="match status" value="1"/>
</dbReference>
<feature type="domain" description="Dihydroorotate dehydrogenase catalytic" evidence="20">
    <location>
        <begin position="61"/>
        <end position="227"/>
    </location>
</feature>
<keyword evidence="13" id="KW-0560">Oxidoreductase</keyword>
<comment type="similarity">
    <text evidence="4">Belongs to the dihydroorotate dehydrogenase family. Type 2 subfamily.</text>
</comment>
<dbReference type="PRINTS" id="PR00723">
    <property type="entry name" value="SUBTILISIN"/>
</dbReference>
<dbReference type="InterPro" id="IPR001295">
    <property type="entry name" value="Dihydroorotate_DH_CS"/>
</dbReference>
<feature type="domain" description="Peptidase S8/S53" evidence="19">
    <location>
        <begin position="651"/>
        <end position="864"/>
    </location>
</feature>
<dbReference type="InterPro" id="IPR050074">
    <property type="entry name" value="DHO_dehydrogenase"/>
</dbReference>
<dbReference type="EC" id="1.3.5.2" evidence="6"/>
<dbReference type="EMBL" id="JACYCF010000017">
    <property type="protein sequence ID" value="KAF8751824.1"/>
    <property type="molecule type" value="Genomic_DNA"/>
</dbReference>
<keyword evidence="11 17" id="KW-0378">Hydrolase</keyword>
<dbReference type="InterPro" id="IPR005720">
    <property type="entry name" value="Dihydroorotate_DH_cat"/>
</dbReference>
<dbReference type="Gene3D" id="3.40.50.200">
    <property type="entry name" value="Peptidase S8/S53 domain"/>
    <property type="match status" value="1"/>
</dbReference>
<dbReference type="CDD" id="cd04077">
    <property type="entry name" value="Peptidases_S8_PCSK9_ProteinaseK_like"/>
    <property type="match status" value="1"/>
</dbReference>
<feature type="active site" description="Charge relay system" evidence="17">
    <location>
        <position position="657"/>
    </location>
</feature>
<organism evidence="22 23">
    <name type="scientific">Rhizoctonia solani</name>
    <dbReference type="NCBI Taxonomy" id="456999"/>
    <lineage>
        <taxon>Eukaryota</taxon>
        <taxon>Fungi</taxon>
        <taxon>Dikarya</taxon>
        <taxon>Basidiomycota</taxon>
        <taxon>Agaricomycotina</taxon>
        <taxon>Agaricomycetes</taxon>
        <taxon>Cantharellales</taxon>
        <taxon>Ceratobasidiaceae</taxon>
        <taxon>Rhizoctonia</taxon>
    </lineage>
</organism>
<dbReference type="UniPathway" id="UPA00070">
    <property type="reaction ID" value="UER00946"/>
</dbReference>
<dbReference type="GO" id="GO:0006207">
    <property type="term" value="P:'de novo' pyrimidine nucleobase biosynthetic process"/>
    <property type="evidence" value="ECO:0007669"/>
    <property type="project" value="InterPro"/>
</dbReference>
<keyword evidence="12 17" id="KW-0720">Serine protease</keyword>
<dbReference type="PROSITE" id="PS00912">
    <property type="entry name" value="DHODEHASE_2"/>
    <property type="match status" value="1"/>
</dbReference>
<evidence type="ECO:0000256" key="12">
    <source>
        <dbReference type="ARBA" id="ARBA00022825"/>
    </source>
</evidence>
<keyword evidence="8" id="KW-0285">Flavoprotein</keyword>
<dbReference type="InterPro" id="IPR015500">
    <property type="entry name" value="Peptidase_S8_subtilisin-rel"/>
</dbReference>
<feature type="region of interest" description="Disordered" evidence="18">
    <location>
        <begin position="365"/>
        <end position="424"/>
    </location>
</feature>
<comment type="caution">
    <text evidence="22">The sequence shown here is derived from an EMBL/GenBank/DDBJ whole genome shotgun (WGS) entry which is preliminary data.</text>
</comment>
<comment type="catalytic activity">
    <reaction evidence="16">
        <text>(S)-dihydroorotate + a quinone = orotate + a quinol</text>
        <dbReference type="Rhea" id="RHEA:30187"/>
        <dbReference type="ChEBI" id="CHEBI:24646"/>
        <dbReference type="ChEBI" id="CHEBI:30839"/>
        <dbReference type="ChEBI" id="CHEBI:30864"/>
        <dbReference type="ChEBI" id="CHEBI:132124"/>
        <dbReference type="EC" id="1.3.5.2"/>
    </reaction>
</comment>
<dbReference type="CDD" id="cd04738">
    <property type="entry name" value="DHOD_2_like"/>
    <property type="match status" value="1"/>
</dbReference>
<evidence type="ECO:0000256" key="11">
    <source>
        <dbReference type="ARBA" id="ARBA00022801"/>
    </source>
</evidence>
<dbReference type="InterPro" id="IPR023828">
    <property type="entry name" value="Peptidase_S8_Ser-AS"/>
</dbReference>
<evidence type="ECO:0000256" key="4">
    <source>
        <dbReference type="ARBA" id="ARBA00005359"/>
    </source>
</evidence>
<feature type="compositionally biased region" description="Polar residues" evidence="18">
    <location>
        <begin position="414"/>
        <end position="424"/>
    </location>
</feature>
<keyword evidence="10 17" id="KW-0645">Protease</keyword>
<keyword evidence="9" id="KW-0288">FMN</keyword>
<feature type="active site" description="Charge relay system" evidence="17">
    <location>
        <position position="688"/>
    </location>
</feature>
<sequence length="880" mass="92170">MPSPVGLAAGFDKDGEAIDGLFGLGFDWSRLERDTQATGGFTTHSAAQKLFIELATALLLLRKQGGNPKPRVFTLPEDDAMINRYGFPSRGHDLMIALLRTRSRDSIDSQNTPASGPRQVLAVNLGKNKSSPPDSIADYLAGVRKFGAQPDVSVLVINVSSPNTPGLRGLQNRGMLEELLEGVCKERDALPRSTLPKIVLKIAPDLDELAIQDVAEAVRESGVDGVIGRRRRSADYLVPHSYSISQGLKVLRAHLPAGIPIIGCGGISSGADALEFARAGASSIQLYTAFGYSGVGTARRIKDELSDELKRLNTTWEQVVDGAIKSQAWVKPEGQKALDEGEQELRDMLDFDDETRRIAQLAEAALTSQPRGDGESVERLPHAQQPAHGIEGSEPSNQPRLDKGALERRRQTKKSSAMAQAEVQVSQPQILRHVGNCKVDVGTRSAASLTFPPVYFFSNCSTSKPMLHAYSTAERNTVFMMTIVPDYPPGTSFDKRRVSPASVALATVATYSVQSVFLYSFTMRATFVSVALLAAVLPALAAPTTTFPSASTLVRKLKDGVSKDAHVNKLVAAFSNGGKVQYKYGDVFHGYAASISGKDLDFIRQSSDVEYIVEDGIMTIDYEQGDETAAVVAREAPAVEGLDKRANGAGVDVYGIDTGIYTAHSSFGGRARWGATFGGYANQDGNGHGTHTAGTAVGASYGVATSANIIAVKVLSDAGSGTNSDVIAGINWAATQARSSGRPSVANLSLGGGANTAVDSAVSNAVAGGLHFAIAAGNSNVDAGSTSPARVAAANTVGAVDSSNRKASFSNYAPGSVELPALNTISGTSMASPRVAGYIAVHIGNSGGTPSAVSSALKSSARAVVTGAPSGTTNLLAQPF</sequence>
<dbReference type="GO" id="GO:0106430">
    <property type="term" value="F:dihydroorotate dehydrogenase (quinone) activity"/>
    <property type="evidence" value="ECO:0007669"/>
    <property type="project" value="UniProtKB-EC"/>
</dbReference>
<dbReference type="Pfam" id="PF01180">
    <property type="entry name" value="DHO_dh"/>
    <property type="match status" value="2"/>
</dbReference>
<evidence type="ECO:0000256" key="13">
    <source>
        <dbReference type="ARBA" id="ARBA00023002"/>
    </source>
</evidence>
<dbReference type="InterPro" id="IPR010259">
    <property type="entry name" value="S8pro/Inhibitor_I9"/>
</dbReference>
<evidence type="ECO:0000259" key="21">
    <source>
        <dbReference type="Pfam" id="PF05922"/>
    </source>
</evidence>
<comment type="subcellular location">
    <subcellularLocation>
        <location evidence="2">Membrane</location>
    </subcellularLocation>
</comment>
<dbReference type="Gene3D" id="3.30.70.80">
    <property type="entry name" value="Peptidase S8 propeptide/proteinase inhibitor I9"/>
    <property type="match status" value="1"/>
</dbReference>
<dbReference type="PROSITE" id="PS51892">
    <property type="entry name" value="SUBTILASE"/>
    <property type="match status" value="1"/>
</dbReference>
<evidence type="ECO:0000256" key="5">
    <source>
        <dbReference type="ARBA" id="ARBA00011073"/>
    </source>
</evidence>
<dbReference type="SUPFAM" id="SSF52743">
    <property type="entry name" value="Subtilisin-like"/>
    <property type="match status" value="1"/>
</dbReference>
<dbReference type="AlphaFoldDB" id="A0A8H7I7P9"/>
<evidence type="ECO:0000256" key="16">
    <source>
        <dbReference type="ARBA" id="ARBA00048639"/>
    </source>
</evidence>